<dbReference type="Proteomes" id="UP000321798">
    <property type="component" value="Unassembled WGS sequence"/>
</dbReference>
<evidence type="ECO:0000313" key="2">
    <source>
        <dbReference type="EMBL" id="GEP68271.1"/>
    </source>
</evidence>
<proteinExistence type="predicted"/>
<dbReference type="AlphaFoldDB" id="A0A512PAM8"/>
<comment type="caution">
    <text evidence="2">The sequence shown here is derived from an EMBL/GenBank/DDBJ whole genome shotgun (WGS) entry which is preliminary data.</text>
</comment>
<reference evidence="2 3" key="1">
    <citation type="submission" date="2019-07" db="EMBL/GenBank/DDBJ databases">
        <title>Whole genome shotgun sequence of Cellulomonas soli NBRC 109434.</title>
        <authorList>
            <person name="Hosoyama A."/>
            <person name="Uohara A."/>
            <person name="Ohji S."/>
            <person name="Ichikawa N."/>
        </authorList>
    </citation>
    <scope>NUCLEOTIDE SEQUENCE [LARGE SCALE GENOMIC DNA]</scope>
    <source>
        <strain evidence="2 3">NBRC 109434</strain>
    </source>
</reference>
<dbReference type="Pfam" id="PF24389">
    <property type="entry name" value="ORC-CDC6-like"/>
    <property type="match status" value="1"/>
</dbReference>
<keyword evidence="3" id="KW-1185">Reference proteome</keyword>
<sequence length="903" mass="99672">MTGAFAETAITDQAPEQPGPRRLAMTSRAPVPQIRRQISPRAKARSDTVLAPWERWEVGLNHSNFVLNGRTLTVSAELRHIMSERLPTIGLATPAKVPAKSLHVSSDEYGRQCALTVFTGHDAPTTAELRGAARVAALVEGQGFASLVDVGSGYWEDSTDPSMAWVERWVRGLPLDTILTKRADEFSCTHLQRLMVDLAESMNALRAIGAVHGAMSSRNIILFRPQSNSLHPESYFTVVDLANARVLSEDEFADGRADAIRVEEDRAVLEILAHAHNTLIRNAELSRSQQGWLWQLGDFLVAASQDLESMAPIEPSTLLELAQNRSHAHGVSPSESSQLGDPFDYISAEHIASDELLYRIFADSCPWIDEVARPDPNLITGPRGCGKSMILRWLSIKTQLAGDPTGARLDALQVGAFYVSCTAEIQSQVAVFDSRAVALAAESKLIHYLNLVVAREVVATLQQMKVASRPEWGIDGRFSAFVFEFIREELAPGVVPIAGIDSLTQAYDIVAAQLRVAQEYLRGGRPPTRVTTPDFLNAMSSLLARETTFFAQHRVTFCLDDYSTHRVPEPVQQVLNRVIFGLRSANYIFKISAENRGFYPYDRANARIDVEREMKSINFGAAFVSLGSSESSGKALKFSSDLLANRLRAAGWKGTPQELLGATSKSNAQFAREASAAARDEGPRPMYAGLPCISDLCSGDMSTLLLVYRRIFDLGDVNRDSSALVAERVQNDAIRLISREMLQAIRTHEPHGQRMLTIAQEFCRLARFALEHGTVVEHGEAVPMKRTRIEIDGLSLPELELGNAAEGSVVKELIRRAIFIDLGPGDSRHAERVTTRLMMRRIYLPAFQLSLAKNGQFAWPEKQFLRFLQDPAGVRVAEQRKITRPQAHVDALFDDESLSGGDV</sequence>
<dbReference type="EMBL" id="BKAL01000002">
    <property type="protein sequence ID" value="GEP68271.1"/>
    <property type="molecule type" value="Genomic_DNA"/>
</dbReference>
<dbReference type="OrthoDB" id="271711at2"/>
<protein>
    <recommendedName>
        <fullName evidence="4">Protein kinase domain-containing protein</fullName>
    </recommendedName>
</protein>
<evidence type="ECO:0008006" key="4">
    <source>
        <dbReference type="Google" id="ProtNLM"/>
    </source>
</evidence>
<gene>
    <name evidence="2" type="ORF">CSO01_09860</name>
</gene>
<evidence type="ECO:0000256" key="1">
    <source>
        <dbReference type="SAM" id="MobiDB-lite"/>
    </source>
</evidence>
<evidence type="ECO:0000313" key="3">
    <source>
        <dbReference type="Proteomes" id="UP000321798"/>
    </source>
</evidence>
<name>A0A512PAM8_9CELL</name>
<dbReference type="RefSeq" id="WP_146951996.1">
    <property type="nucleotide sequence ID" value="NZ_BAABBJ010000015.1"/>
</dbReference>
<dbReference type="InterPro" id="IPR056955">
    <property type="entry name" value="ORC-CDC6-like"/>
</dbReference>
<accession>A0A512PAM8</accession>
<feature type="region of interest" description="Disordered" evidence="1">
    <location>
        <begin position="1"/>
        <end position="43"/>
    </location>
</feature>
<organism evidence="2 3">
    <name type="scientific">Cellulomonas soli</name>
    <dbReference type="NCBI Taxonomy" id="931535"/>
    <lineage>
        <taxon>Bacteria</taxon>
        <taxon>Bacillati</taxon>
        <taxon>Actinomycetota</taxon>
        <taxon>Actinomycetes</taxon>
        <taxon>Micrococcales</taxon>
        <taxon>Cellulomonadaceae</taxon>
        <taxon>Cellulomonas</taxon>
    </lineage>
</organism>